<accession>A0ABT9WR01</accession>
<sequence>MSFVFKIAREPAEFEQINILNYKTFAEEIPQHEENDQQRLVDKFHTENTYIICKKDNQVIGMIAVRGKRPFSLDGKIGSVEKHLPISPQKMCEIRLLAVDPAHRNGRVFLGLAQGLIRYCLKEGYDTALISGTTIQEKLYKQMGFTPFAYLTGEQGAYFQPMYLTKQTFEMSLAGRIRHDHINFLPGPLMIAEEVSEALNATPISHRSTAYRSLLTSVQNKLKKLTNANHVQLFHGTGTLANDVVAGQLLLLKGKGLILVNGEFGQRLVDHATRFGLDFECLQVEWGQPFQATEVARVLNSSNYRWMWAVHSETSTGILNDLHMLKELSTRFHLQLALDCISSLGTVALDLQGISYASGVSGKGLAGYTGISFVFHDQKAEPTLALPRYLDLGTYQMLESLPYSQSSNLVQALETALRRFREPEQVYKRIYHTYCKIREKLESAGVEILTPMEHATPAIMTVALKKDISSQQIGDDMYLNGYLLHYESSYLCSHNWIQIACMSELTDKQIEKMAILFGKLLAERSSHPTLS</sequence>
<keyword evidence="3" id="KW-0808">Transferase</keyword>
<evidence type="ECO:0000313" key="6">
    <source>
        <dbReference type="EMBL" id="MDQ0175640.1"/>
    </source>
</evidence>
<reference evidence="6 7" key="1">
    <citation type="submission" date="2023-07" db="EMBL/GenBank/DDBJ databases">
        <title>Genomic Encyclopedia of Type Strains, Phase IV (KMG-IV): sequencing the most valuable type-strain genomes for metagenomic binning, comparative biology and taxonomic classification.</title>
        <authorList>
            <person name="Goeker M."/>
        </authorList>
    </citation>
    <scope>NUCLEOTIDE SEQUENCE [LARGE SCALE GENOMIC DNA]</scope>
    <source>
        <strain evidence="6 7">DSM 23837</strain>
    </source>
</reference>
<dbReference type="InterPro" id="IPR015421">
    <property type="entry name" value="PyrdxlP-dep_Trfase_major"/>
</dbReference>
<dbReference type="RefSeq" id="WP_307228125.1">
    <property type="nucleotide sequence ID" value="NZ_JAUSTT010000007.1"/>
</dbReference>
<dbReference type="Pfam" id="PF00266">
    <property type="entry name" value="Aminotran_5"/>
    <property type="match status" value="1"/>
</dbReference>
<protein>
    <submittedName>
        <fullName evidence="6">Aspartate aminotransferase-like enzyme/predicted N-acetyltransferase YhbS</fullName>
    </submittedName>
</protein>
<proteinExistence type="predicted"/>
<dbReference type="Pfam" id="PF21926">
    <property type="entry name" value="FeeM"/>
    <property type="match status" value="1"/>
</dbReference>
<gene>
    <name evidence="6" type="ORF">J2S08_001474</name>
</gene>
<keyword evidence="7" id="KW-1185">Reference proteome</keyword>
<evidence type="ECO:0000259" key="5">
    <source>
        <dbReference type="PROSITE" id="PS51186"/>
    </source>
</evidence>
<organism evidence="6 7">
    <name type="scientific">Bacillus chungangensis</name>
    <dbReference type="NCBI Taxonomy" id="587633"/>
    <lineage>
        <taxon>Bacteria</taxon>
        <taxon>Bacillati</taxon>
        <taxon>Bacillota</taxon>
        <taxon>Bacilli</taxon>
        <taxon>Bacillales</taxon>
        <taxon>Bacillaceae</taxon>
        <taxon>Bacillus</taxon>
    </lineage>
</organism>
<evidence type="ECO:0000256" key="1">
    <source>
        <dbReference type="ARBA" id="ARBA00001933"/>
    </source>
</evidence>
<dbReference type="EMBL" id="JAUSTT010000007">
    <property type="protein sequence ID" value="MDQ0175640.1"/>
    <property type="molecule type" value="Genomic_DNA"/>
</dbReference>
<feature type="domain" description="N-acetyltransferase" evidence="5">
    <location>
        <begin position="3"/>
        <end position="167"/>
    </location>
</feature>
<dbReference type="InterPro" id="IPR015424">
    <property type="entry name" value="PyrdxlP-dep_Trfase"/>
</dbReference>
<evidence type="ECO:0000256" key="3">
    <source>
        <dbReference type="ARBA" id="ARBA00022679"/>
    </source>
</evidence>
<dbReference type="PROSITE" id="PS51186">
    <property type="entry name" value="GNAT"/>
    <property type="match status" value="1"/>
</dbReference>
<dbReference type="InterPro" id="IPR000192">
    <property type="entry name" value="Aminotrans_V_dom"/>
</dbReference>
<dbReference type="InterPro" id="IPR016181">
    <property type="entry name" value="Acyl_CoA_acyltransferase"/>
</dbReference>
<dbReference type="SUPFAM" id="SSF53383">
    <property type="entry name" value="PLP-dependent transferases"/>
    <property type="match status" value="1"/>
</dbReference>
<evidence type="ECO:0000313" key="7">
    <source>
        <dbReference type="Proteomes" id="UP001223586"/>
    </source>
</evidence>
<dbReference type="PANTHER" id="PTHR42778:SF1">
    <property type="entry name" value="2-AMINOETHYLPHOSPHONATE--PYRUVATE TRANSAMINASE"/>
    <property type="match status" value="1"/>
</dbReference>
<dbReference type="InterPro" id="IPR054597">
    <property type="entry name" value="FeeM_cat"/>
</dbReference>
<dbReference type="SUPFAM" id="SSF55729">
    <property type="entry name" value="Acyl-CoA N-acyltransferases (Nat)"/>
    <property type="match status" value="1"/>
</dbReference>
<comment type="caution">
    <text evidence="6">The sequence shown here is derived from an EMBL/GenBank/DDBJ whole genome shotgun (WGS) entry which is preliminary data.</text>
</comment>
<dbReference type="Gene3D" id="3.40.630.30">
    <property type="match status" value="1"/>
</dbReference>
<evidence type="ECO:0000256" key="4">
    <source>
        <dbReference type="ARBA" id="ARBA00022898"/>
    </source>
</evidence>
<comment type="cofactor">
    <cofactor evidence="1">
        <name>pyridoxal 5'-phosphate</name>
        <dbReference type="ChEBI" id="CHEBI:597326"/>
    </cofactor>
</comment>
<keyword evidence="2" id="KW-0032">Aminotransferase</keyword>
<dbReference type="Gene3D" id="3.90.1150.10">
    <property type="entry name" value="Aspartate Aminotransferase, domain 1"/>
    <property type="match status" value="1"/>
</dbReference>
<dbReference type="Gene3D" id="3.40.640.10">
    <property type="entry name" value="Type I PLP-dependent aspartate aminotransferase-like (Major domain)"/>
    <property type="match status" value="1"/>
</dbReference>
<evidence type="ECO:0000256" key="2">
    <source>
        <dbReference type="ARBA" id="ARBA00022576"/>
    </source>
</evidence>
<dbReference type="InterPro" id="IPR000182">
    <property type="entry name" value="GNAT_dom"/>
</dbReference>
<name>A0ABT9WR01_9BACI</name>
<dbReference type="Proteomes" id="UP001223586">
    <property type="component" value="Unassembled WGS sequence"/>
</dbReference>
<dbReference type="PANTHER" id="PTHR42778">
    <property type="entry name" value="2-AMINOETHYLPHOSPHONATE--PYRUVATE TRANSAMINASE"/>
    <property type="match status" value="1"/>
</dbReference>
<keyword evidence="4" id="KW-0663">Pyridoxal phosphate</keyword>
<dbReference type="InterPro" id="IPR015422">
    <property type="entry name" value="PyrdxlP-dep_Trfase_small"/>
</dbReference>